<protein>
    <submittedName>
        <fullName evidence="2">Uncharacterized protein</fullName>
    </submittedName>
</protein>
<dbReference type="GeneID" id="19405567"/>
<dbReference type="OrthoDB" id="3210850at2759"/>
<dbReference type="eggNOG" id="ENOG502TENE">
    <property type="taxonomic scope" value="Eukaryota"/>
</dbReference>
<keyword evidence="1" id="KW-0472">Membrane</keyword>
<dbReference type="Proteomes" id="UP000016935">
    <property type="component" value="Unassembled WGS sequence"/>
</dbReference>
<keyword evidence="1" id="KW-1133">Transmembrane helix</keyword>
<reference evidence="2 3" key="1">
    <citation type="journal article" date="2012" name="PLoS Pathog.">
        <title>Diverse lifestyles and strategies of plant pathogenesis encoded in the genomes of eighteen Dothideomycetes fungi.</title>
        <authorList>
            <person name="Ohm R.A."/>
            <person name="Feau N."/>
            <person name="Henrissat B."/>
            <person name="Schoch C.L."/>
            <person name="Horwitz B.A."/>
            <person name="Barry K.W."/>
            <person name="Condon B.J."/>
            <person name="Copeland A.C."/>
            <person name="Dhillon B."/>
            <person name="Glaser F."/>
            <person name="Hesse C.N."/>
            <person name="Kosti I."/>
            <person name="LaButti K."/>
            <person name="Lindquist E.A."/>
            <person name="Lucas S."/>
            <person name="Salamov A.A."/>
            <person name="Bradshaw R.E."/>
            <person name="Ciuffetti L."/>
            <person name="Hamelin R.C."/>
            <person name="Kema G.H.J."/>
            <person name="Lawrence C."/>
            <person name="Scott J.A."/>
            <person name="Spatafora J.W."/>
            <person name="Turgeon B.G."/>
            <person name="de Wit P.J.G.M."/>
            <person name="Zhong S."/>
            <person name="Goodwin S.B."/>
            <person name="Grigoriev I.V."/>
        </authorList>
    </citation>
    <scope>NUCLEOTIDE SEQUENCE [LARGE SCALE GENOMIC DNA]</scope>
    <source>
        <strain evidence="3">28A</strain>
    </source>
</reference>
<organism evidence="2 3">
    <name type="scientific">Exserohilum turcicum (strain 28A)</name>
    <name type="common">Northern leaf blight fungus</name>
    <name type="synonym">Setosphaeria turcica</name>
    <dbReference type="NCBI Taxonomy" id="671987"/>
    <lineage>
        <taxon>Eukaryota</taxon>
        <taxon>Fungi</taxon>
        <taxon>Dikarya</taxon>
        <taxon>Ascomycota</taxon>
        <taxon>Pezizomycotina</taxon>
        <taxon>Dothideomycetes</taxon>
        <taxon>Pleosporomycetidae</taxon>
        <taxon>Pleosporales</taxon>
        <taxon>Pleosporineae</taxon>
        <taxon>Pleosporaceae</taxon>
        <taxon>Exserohilum</taxon>
    </lineage>
</organism>
<sequence>MQLADTVAARPVSLKLINARRTEGYTANEDRPLERLAVVLICIVLAFLLALSLGYRAGRLAGQRSKTRGSDILVFVQGFFCTAFLFIVAVLAAGLGLETKRQCFVAIRICLASYGLTKMTLYLFLFERVHIVRASFLDRRRDPIYVIGVLLTTCGFIAIASWQYTDPMAEISAQDGRCRIGPKHDSAIAIITVDTFISLILTGIFVWQLRPAVSSPLPEMPSMTSTLSKTTDAPTRGPKSWVKRVRKIIWGFNLSELQAMVLRNIVGSTIMLGCTLFNNVIFLTHDWSKVGQACMLLCLSDGQ</sequence>
<evidence type="ECO:0000313" key="3">
    <source>
        <dbReference type="Proteomes" id="UP000016935"/>
    </source>
</evidence>
<keyword evidence="3" id="KW-1185">Reference proteome</keyword>
<feature type="transmembrane region" description="Helical" evidence="1">
    <location>
        <begin position="36"/>
        <end position="55"/>
    </location>
</feature>
<reference evidence="2 3" key="2">
    <citation type="journal article" date="2013" name="PLoS Genet.">
        <title>Comparative genome structure, secondary metabolite, and effector coding capacity across Cochliobolus pathogens.</title>
        <authorList>
            <person name="Condon B.J."/>
            <person name="Leng Y."/>
            <person name="Wu D."/>
            <person name="Bushley K.E."/>
            <person name="Ohm R.A."/>
            <person name="Otillar R."/>
            <person name="Martin J."/>
            <person name="Schackwitz W."/>
            <person name="Grimwood J."/>
            <person name="MohdZainudin N."/>
            <person name="Xue C."/>
            <person name="Wang R."/>
            <person name="Manning V.A."/>
            <person name="Dhillon B."/>
            <person name="Tu Z.J."/>
            <person name="Steffenson B.J."/>
            <person name="Salamov A."/>
            <person name="Sun H."/>
            <person name="Lowry S."/>
            <person name="LaButti K."/>
            <person name="Han J."/>
            <person name="Copeland A."/>
            <person name="Lindquist E."/>
            <person name="Barry K."/>
            <person name="Schmutz J."/>
            <person name="Baker S.E."/>
            <person name="Ciuffetti L.M."/>
            <person name="Grigoriev I.V."/>
            <person name="Zhong S."/>
            <person name="Turgeon B.G."/>
        </authorList>
    </citation>
    <scope>NUCLEOTIDE SEQUENCE [LARGE SCALE GENOMIC DNA]</scope>
    <source>
        <strain evidence="3">28A</strain>
    </source>
</reference>
<dbReference type="EMBL" id="KB908481">
    <property type="protein sequence ID" value="EOA91250.1"/>
    <property type="molecule type" value="Genomic_DNA"/>
</dbReference>
<dbReference type="PANTHER" id="PTHR38848:SF3">
    <property type="entry name" value="G-PROTEIN COUPLED RECEPTORS FAMILY 3 PROFILE DOMAIN-CONTAINING PROTEIN"/>
    <property type="match status" value="1"/>
</dbReference>
<proteinExistence type="predicted"/>
<keyword evidence="1" id="KW-0812">Transmembrane</keyword>
<feature type="transmembrane region" description="Helical" evidence="1">
    <location>
        <begin position="75"/>
        <end position="97"/>
    </location>
</feature>
<feature type="transmembrane region" description="Helical" evidence="1">
    <location>
        <begin position="104"/>
        <end position="124"/>
    </location>
</feature>
<dbReference type="RefSeq" id="XP_008020445.1">
    <property type="nucleotide sequence ID" value="XM_008022254.1"/>
</dbReference>
<gene>
    <name evidence="2" type="ORF">SETTUDRAFT_86125</name>
</gene>
<feature type="transmembrane region" description="Helical" evidence="1">
    <location>
        <begin position="186"/>
        <end position="207"/>
    </location>
</feature>
<dbReference type="HOGENOM" id="CLU_060593_1_0_1"/>
<evidence type="ECO:0000256" key="1">
    <source>
        <dbReference type="SAM" id="Phobius"/>
    </source>
</evidence>
<evidence type="ECO:0000313" key="2">
    <source>
        <dbReference type="EMBL" id="EOA91250.1"/>
    </source>
</evidence>
<accession>R0J2Q9</accession>
<name>R0J2Q9_EXST2</name>
<dbReference type="PANTHER" id="PTHR38848">
    <property type="entry name" value="G-PROTEIN COUPLED RECEPTORS FAMILY 3 PROFILE DOMAIN-CONTAINING PROTEIN"/>
    <property type="match status" value="1"/>
</dbReference>
<feature type="transmembrane region" description="Helical" evidence="1">
    <location>
        <begin position="144"/>
        <end position="165"/>
    </location>
</feature>
<dbReference type="AlphaFoldDB" id="R0J2Q9"/>